<sequence length="358" mass="39345">MRVLQFVWRGVLAFDRIGSRIPQLIQMWLVELFFALPLTFFIAKVIDIRGAFGVPGTGQSMPGVFWGALAVALLAGFFYVRSLVRPRVVQGSWTPMVKADVGDFTVFAGNRSWTAHYIYLTSHPSYALLLLLTAPIPATMVLATENNGDSTFYFRVAGFVGLAVLALMAVARLLAWYVFRFGRAKLDAQTAEAGVSQRRLGWEIAWKPVLMLMVMIYAVVAIPLGWMFWQEKRTIDALPVVAVGDDAHAGEYRRVEGRLAEAPVYWAPNGAGRGGNNFAGAGVLIDLPAGGEALLLAESLSVPDFVGVMKDMRDGTVHTQGRIIDDITDEQIQYYGFDLDDFPAPSADGRVMVLLSYP</sequence>
<evidence type="ECO:0000313" key="3">
    <source>
        <dbReference type="Proteomes" id="UP000078396"/>
    </source>
</evidence>
<proteinExistence type="predicted"/>
<dbReference type="EMBL" id="LWCS01000003">
    <property type="protein sequence ID" value="OAN41488.1"/>
    <property type="molecule type" value="Genomic_DNA"/>
</dbReference>
<dbReference type="Proteomes" id="UP000078396">
    <property type="component" value="Unassembled WGS sequence"/>
</dbReference>
<reference evidence="2 3" key="1">
    <citation type="submission" date="2016-04" db="EMBL/GenBank/DDBJ databases">
        <title>Draft Genome Sequences of Staphylococcus capitis Strain H36, S. capitis Strain H65, S. cohnii Strain H62, S. hominis Strain H69, Mycobacterium iranicum Strain H39, Plantibacter sp. Strain H53, Pseudomonas oryzihabitans Strain H72, and Microbacterium sp. Strain H83, isolated from residential settings.</title>
        <authorList>
            <person name="Lymperopoulou D."/>
            <person name="Adams R.I."/>
            <person name="Lindow S."/>
            <person name="Coil D.A."/>
            <person name="Jospin G."/>
            <person name="Eisen J.A."/>
        </authorList>
    </citation>
    <scope>NUCLEOTIDE SEQUENCE [LARGE SCALE GENOMIC DNA]</scope>
    <source>
        <strain evidence="2 3">H39</strain>
    </source>
</reference>
<dbReference type="OrthoDB" id="4740012at2"/>
<feature type="transmembrane region" description="Helical" evidence="1">
    <location>
        <begin position="63"/>
        <end position="80"/>
    </location>
</feature>
<feature type="transmembrane region" description="Helical" evidence="1">
    <location>
        <begin position="156"/>
        <end position="179"/>
    </location>
</feature>
<feature type="transmembrane region" description="Helical" evidence="1">
    <location>
        <begin position="209"/>
        <end position="229"/>
    </location>
</feature>
<keyword evidence="1" id="KW-0812">Transmembrane</keyword>
<keyword evidence="1" id="KW-1133">Transmembrane helix</keyword>
<dbReference type="AlphaFoldDB" id="A0A178M163"/>
<organism evidence="2 3">
    <name type="scientific">Mycolicibacterium iranicum</name>
    <name type="common">Mycobacterium iranicum</name>
    <dbReference type="NCBI Taxonomy" id="912594"/>
    <lineage>
        <taxon>Bacteria</taxon>
        <taxon>Bacillati</taxon>
        <taxon>Actinomycetota</taxon>
        <taxon>Actinomycetes</taxon>
        <taxon>Mycobacteriales</taxon>
        <taxon>Mycobacteriaceae</taxon>
        <taxon>Mycolicibacterium</taxon>
    </lineage>
</organism>
<comment type="caution">
    <text evidence="2">The sequence shown here is derived from an EMBL/GenBank/DDBJ whole genome shotgun (WGS) entry which is preliminary data.</text>
</comment>
<keyword evidence="1" id="KW-0472">Membrane</keyword>
<dbReference type="eggNOG" id="ENOG5030RU3">
    <property type="taxonomic scope" value="Bacteria"/>
</dbReference>
<evidence type="ECO:0000313" key="2">
    <source>
        <dbReference type="EMBL" id="OAN41488.1"/>
    </source>
</evidence>
<evidence type="ECO:0000256" key="1">
    <source>
        <dbReference type="SAM" id="Phobius"/>
    </source>
</evidence>
<name>A0A178M163_MYCIR</name>
<dbReference type="RefSeq" id="WP_064280314.1">
    <property type="nucleotide sequence ID" value="NZ_LWCS01000003.1"/>
</dbReference>
<feature type="transmembrane region" description="Helical" evidence="1">
    <location>
        <begin position="126"/>
        <end position="144"/>
    </location>
</feature>
<gene>
    <name evidence="2" type="ORF">A4X20_12840</name>
</gene>
<accession>A0A178M163</accession>
<protein>
    <submittedName>
        <fullName evidence="2">Uncharacterized protein</fullName>
    </submittedName>
</protein>
<feature type="transmembrane region" description="Helical" evidence="1">
    <location>
        <begin position="21"/>
        <end position="43"/>
    </location>
</feature>